<accession>A0A7V8NMM6</accession>
<sequence length="83" mass="9390">FKGWVQERGLYFWTQFDPKYTALLAMHDPGEPDLDGGLVYVHYGKGTYIYTGLAFFRQLPDGVPGAYRLFVNLLAASRASKPE</sequence>
<gene>
    <name evidence="1" type="ORF">HRJ53_04115</name>
</gene>
<evidence type="ECO:0008006" key="3">
    <source>
        <dbReference type="Google" id="ProtNLM"/>
    </source>
</evidence>
<dbReference type="EMBL" id="JACDQQ010000396">
    <property type="protein sequence ID" value="MBA0084159.1"/>
    <property type="molecule type" value="Genomic_DNA"/>
</dbReference>
<keyword evidence="2" id="KW-1185">Reference proteome</keyword>
<dbReference type="Proteomes" id="UP000567293">
    <property type="component" value="Unassembled WGS sequence"/>
</dbReference>
<evidence type="ECO:0000313" key="1">
    <source>
        <dbReference type="EMBL" id="MBA0084159.1"/>
    </source>
</evidence>
<protein>
    <recommendedName>
        <fullName evidence="3">LmbE family protein</fullName>
    </recommendedName>
</protein>
<name>A0A7V8NMM6_9BACT</name>
<proteinExistence type="predicted"/>
<organism evidence="1 2">
    <name type="scientific">Candidatus Acidiferrum panamense</name>
    <dbReference type="NCBI Taxonomy" id="2741543"/>
    <lineage>
        <taxon>Bacteria</taxon>
        <taxon>Pseudomonadati</taxon>
        <taxon>Acidobacteriota</taxon>
        <taxon>Terriglobia</taxon>
        <taxon>Candidatus Acidiferrales</taxon>
        <taxon>Candidatus Acidiferrum</taxon>
    </lineage>
</organism>
<evidence type="ECO:0000313" key="2">
    <source>
        <dbReference type="Proteomes" id="UP000567293"/>
    </source>
</evidence>
<feature type="non-terminal residue" evidence="1">
    <location>
        <position position="1"/>
    </location>
</feature>
<reference evidence="1" key="1">
    <citation type="submission" date="2020-06" db="EMBL/GenBank/DDBJ databases">
        <title>Legume-microbial interactions unlock mineral nutrients during tropical forest succession.</title>
        <authorList>
            <person name="Epihov D.Z."/>
        </authorList>
    </citation>
    <scope>NUCLEOTIDE SEQUENCE [LARGE SCALE GENOMIC DNA]</scope>
    <source>
        <strain evidence="1">Pan2503</strain>
    </source>
</reference>
<dbReference type="AlphaFoldDB" id="A0A7V8NMM6"/>
<comment type="caution">
    <text evidence="1">The sequence shown here is derived from an EMBL/GenBank/DDBJ whole genome shotgun (WGS) entry which is preliminary data.</text>
</comment>